<protein>
    <submittedName>
        <fullName evidence="2">Uncharacterized protein</fullName>
    </submittedName>
</protein>
<feature type="region of interest" description="Disordered" evidence="1">
    <location>
        <begin position="1"/>
        <end position="41"/>
    </location>
</feature>
<name>A3NXR1_BURP0</name>
<dbReference type="AlphaFoldDB" id="A3NXR1"/>
<gene>
    <name evidence="2" type="ordered locus">BURPS1106A_2887</name>
</gene>
<dbReference type="EMBL" id="CP000572">
    <property type="protein sequence ID" value="ABN89779.1"/>
    <property type="molecule type" value="Genomic_DNA"/>
</dbReference>
<evidence type="ECO:0000313" key="2">
    <source>
        <dbReference type="EMBL" id="ABN89779.1"/>
    </source>
</evidence>
<evidence type="ECO:0000256" key="1">
    <source>
        <dbReference type="SAM" id="MobiDB-lite"/>
    </source>
</evidence>
<dbReference type="KEGG" id="bpl:BURPS1106A_2887"/>
<accession>A3NXR1</accession>
<reference evidence="2 3" key="1">
    <citation type="submission" date="2007-02" db="EMBL/GenBank/DDBJ databases">
        <authorList>
            <person name="DeShazer D."/>
            <person name="Woods D.E."/>
            <person name="Nierman W.C."/>
        </authorList>
    </citation>
    <scope>NUCLEOTIDE SEQUENCE [LARGE SCALE GENOMIC DNA]</scope>
    <source>
        <strain evidence="2 3">1106a</strain>
    </source>
</reference>
<evidence type="ECO:0000313" key="3">
    <source>
        <dbReference type="Proteomes" id="UP000006738"/>
    </source>
</evidence>
<proteinExistence type="predicted"/>
<dbReference type="HOGENOM" id="CLU_3266941_0_0_4"/>
<sequence length="41" mass="4255">MGAAGAYGRQPLTPTRRTSDAAGLSYARRSAEAPEHVGAPR</sequence>
<dbReference type="Proteomes" id="UP000006738">
    <property type="component" value="Chromosome I"/>
</dbReference>
<organism evidence="2 3">
    <name type="scientific">Burkholderia pseudomallei (strain 1106a)</name>
    <dbReference type="NCBI Taxonomy" id="357348"/>
    <lineage>
        <taxon>Bacteria</taxon>
        <taxon>Pseudomonadati</taxon>
        <taxon>Pseudomonadota</taxon>
        <taxon>Betaproteobacteria</taxon>
        <taxon>Burkholderiales</taxon>
        <taxon>Burkholderiaceae</taxon>
        <taxon>Burkholderia</taxon>
        <taxon>pseudomallei group</taxon>
    </lineage>
</organism>